<name>A0ABR2VT92_9FUNG</name>
<evidence type="ECO:0000256" key="5">
    <source>
        <dbReference type="ARBA" id="ARBA00023136"/>
    </source>
</evidence>
<comment type="similarity">
    <text evidence="2">Belongs to the GOLPH3/VPS74 family.</text>
</comment>
<dbReference type="EMBL" id="JASJQH010007942">
    <property type="protein sequence ID" value="KAK9696614.1"/>
    <property type="molecule type" value="Genomic_DNA"/>
</dbReference>
<dbReference type="PANTHER" id="PTHR12704:SF2">
    <property type="entry name" value="GOLGI PHOSPHOPROTEIN 3 HOMOLOG SAURON"/>
    <property type="match status" value="1"/>
</dbReference>
<evidence type="ECO:0000256" key="2">
    <source>
        <dbReference type="ARBA" id="ARBA00007284"/>
    </source>
</evidence>
<dbReference type="InterPro" id="IPR008628">
    <property type="entry name" value="GPP34-like"/>
</dbReference>
<dbReference type="Pfam" id="PF05719">
    <property type="entry name" value="GPP34"/>
    <property type="match status" value="1"/>
</dbReference>
<proteinExistence type="inferred from homology"/>
<keyword evidence="7" id="KW-1185">Reference proteome</keyword>
<evidence type="ECO:0000256" key="4">
    <source>
        <dbReference type="ARBA" id="ARBA00023121"/>
    </source>
</evidence>
<protein>
    <submittedName>
        <fullName evidence="6">Uncharacterized protein</fullName>
    </submittedName>
</protein>
<dbReference type="Proteomes" id="UP001479436">
    <property type="component" value="Unassembled WGS sequence"/>
</dbReference>
<evidence type="ECO:0000256" key="3">
    <source>
        <dbReference type="ARBA" id="ARBA00023034"/>
    </source>
</evidence>
<organism evidence="6 7">
    <name type="scientific">Basidiobolus ranarum</name>
    <dbReference type="NCBI Taxonomy" id="34480"/>
    <lineage>
        <taxon>Eukaryota</taxon>
        <taxon>Fungi</taxon>
        <taxon>Fungi incertae sedis</taxon>
        <taxon>Zoopagomycota</taxon>
        <taxon>Entomophthoromycotina</taxon>
        <taxon>Basidiobolomycetes</taxon>
        <taxon>Basidiobolales</taxon>
        <taxon>Basidiobolaceae</taxon>
        <taxon>Basidiobolus</taxon>
    </lineage>
</organism>
<dbReference type="Gene3D" id="1.10.3630.10">
    <property type="entry name" value="yeast vps74-n-term truncation variant domain like"/>
    <property type="match status" value="1"/>
</dbReference>
<sequence>MLELALRNRISIVKDGTYIYTRLSDKLVELVDSSLTGEVLLDETIKLMKSSNEQLSINDWIDYMSGETWNLTKVNYQLKQVRERLAKGLVDKGVLRTEKRSFFIFDMATHPVSDPVIKEEIVKRVCSSLLMKSDKVLVTSNLDRFDENFKPVLQLRTIALICSSYAANVLENALWSMNLEEREKCFDKVEDYFRMFGVWPGNGSAKSLYEACEGCGYTKGSLEVVASVLDVLSKMDSIL</sequence>
<comment type="subcellular location">
    <subcellularLocation>
        <location evidence="1">Golgi apparatus membrane</location>
        <topology evidence="1">Peripheral membrane protein</topology>
        <orientation evidence="1">Cytoplasmic side</orientation>
    </subcellularLocation>
</comment>
<keyword evidence="5" id="KW-0472">Membrane</keyword>
<gene>
    <name evidence="6" type="ORF">K7432_012368</name>
</gene>
<evidence type="ECO:0000313" key="6">
    <source>
        <dbReference type="EMBL" id="KAK9696614.1"/>
    </source>
</evidence>
<comment type="caution">
    <text evidence="6">The sequence shown here is derived from an EMBL/GenBank/DDBJ whole genome shotgun (WGS) entry which is preliminary data.</text>
</comment>
<reference evidence="6 7" key="1">
    <citation type="submission" date="2023-04" db="EMBL/GenBank/DDBJ databases">
        <title>Genome of Basidiobolus ranarum AG-B5.</title>
        <authorList>
            <person name="Stajich J.E."/>
            <person name="Carter-House D."/>
            <person name="Gryganskyi A."/>
        </authorList>
    </citation>
    <scope>NUCLEOTIDE SEQUENCE [LARGE SCALE GENOMIC DNA]</scope>
    <source>
        <strain evidence="6 7">AG-B5</strain>
    </source>
</reference>
<keyword evidence="3" id="KW-0333">Golgi apparatus</keyword>
<evidence type="ECO:0000256" key="1">
    <source>
        <dbReference type="ARBA" id="ARBA00004255"/>
    </source>
</evidence>
<keyword evidence="4" id="KW-0446">Lipid-binding</keyword>
<dbReference type="PANTHER" id="PTHR12704">
    <property type="entry name" value="TRANS-GOLGI PROTEIN GMX33"/>
    <property type="match status" value="1"/>
</dbReference>
<dbReference type="InterPro" id="IPR038261">
    <property type="entry name" value="GPP34-like_sf"/>
</dbReference>
<accession>A0ABR2VT92</accession>
<evidence type="ECO:0000313" key="7">
    <source>
        <dbReference type="Proteomes" id="UP001479436"/>
    </source>
</evidence>